<reference evidence="2 3" key="1">
    <citation type="journal article" date="2018" name="Mol. Biol. Evol.">
        <title>Broad Genomic Sampling Reveals a Smut Pathogenic Ancestry of the Fungal Clade Ustilaginomycotina.</title>
        <authorList>
            <person name="Kijpornyongpan T."/>
            <person name="Mondo S.J."/>
            <person name="Barry K."/>
            <person name="Sandor L."/>
            <person name="Lee J."/>
            <person name="Lipzen A."/>
            <person name="Pangilinan J."/>
            <person name="LaButti K."/>
            <person name="Hainaut M."/>
            <person name="Henrissat B."/>
            <person name="Grigoriev I.V."/>
            <person name="Spatafora J.W."/>
            <person name="Aime M.C."/>
        </authorList>
    </citation>
    <scope>NUCLEOTIDE SEQUENCE [LARGE SCALE GENOMIC DNA]</scope>
    <source>
        <strain evidence="2 3">MCA 5214</strain>
    </source>
</reference>
<protein>
    <submittedName>
        <fullName evidence="2">Uncharacterized protein</fullName>
    </submittedName>
</protein>
<dbReference type="RefSeq" id="XP_025359658.1">
    <property type="nucleotide sequence ID" value="XM_025508493.1"/>
</dbReference>
<sequence>MAIGQTVAERSEQHDAEYEDILLVAEEGHQGKFVRKSEKQPKLYKAKVVQKWAFTLTRGPEGMSSKELAEWLVAQGEALVPGIARGRTLRDLGCLLCHSEKDMWNYVIRMVFAYHEHVAIALFRSVAGGEGYPSADLFKGAWFGGEYEGGNHALPVVPFGRLEGSLAWRLRQKATSTMGESEAGQRYEAALKNLDNISLGSSMLSNSKTRQRLHPRYWRLTTLRDPRPQNPGTRSRPGQPQQTSPYLDPSQTQAQAQGDEDDGDDNDDQTAFSDYNDDEDNDENAQALTEDAEYDVLFDAEQQLFPPGHVDIVTFVEELPTAASSRGDVSETHCVDLEKRTVFVLPELGKDEMDSLWERLAGSSFRGQVRGNTLIVSWRKHVGHLEAKLDFDIADGEVELTLTAQDGNLNRCLPQSASPPTSFLLRRYTMTLSRSSGGKEESWPIVWDGKTVEDDWESGLSLVGEIASFQRNEPLVFAPTRHPDLEALQGVGVCMRDGGSRFDLSAGKMALLGPCQLGHLRGGGRGDEGGRGPSAAGGS</sequence>
<name>A0A316UIF7_9BASI</name>
<feature type="compositionally biased region" description="Polar residues" evidence="1">
    <location>
        <begin position="230"/>
        <end position="245"/>
    </location>
</feature>
<dbReference type="EMBL" id="KZ819677">
    <property type="protein sequence ID" value="PWN25046.1"/>
    <property type="molecule type" value="Genomic_DNA"/>
</dbReference>
<feature type="region of interest" description="Disordered" evidence="1">
    <location>
        <begin position="215"/>
        <end position="283"/>
    </location>
</feature>
<dbReference type="AlphaFoldDB" id="A0A316UIF7"/>
<organism evidence="2 3">
    <name type="scientific">Jaminaea rosea</name>
    <dbReference type="NCBI Taxonomy" id="1569628"/>
    <lineage>
        <taxon>Eukaryota</taxon>
        <taxon>Fungi</taxon>
        <taxon>Dikarya</taxon>
        <taxon>Basidiomycota</taxon>
        <taxon>Ustilaginomycotina</taxon>
        <taxon>Exobasidiomycetes</taxon>
        <taxon>Microstromatales</taxon>
        <taxon>Microstromatales incertae sedis</taxon>
        <taxon>Jaminaea</taxon>
    </lineage>
</organism>
<evidence type="ECO:0000313" key="2">
    <source>
        <dbReference type="EMBL" id="PWN25046.1"/>
    </source>
</evidence>
<evidence type="ECO:0000313" key="3">
    <source>
        <dbReference type="Proteomes" id="UP000245884"/>
    </source>
</evidence>
<accession>A0A316UIF7</accession>
<dbReference type="GeneID" id="37030316"/>
<dbReference type="STRING" id="1569628.A0A316UIF7"/>
<feature type="compositionally biased region" description="Acidic residues" evidence="1">
    <location>
        <begin position="258"/>
        <end position="268"/>
    </location>
</feature>
<dbReference type="Proteomes" id="UP000245884">
    <property type="component" value="Unassembled WGS sequence"/>
</dbReference>
<proteinExistence type="predicted"/>
<gene>
    <name evidence="2" type="ORF">BDZ90DRAFT_262503</name>
</gene>
<keyword evidence="3" id="KW-1185">Reference proteome</keyword>
<evidence type="ECO:0000256" key="1">
    <source>
        <dbReference type="SAM" id="MobiDB-lite"/>
    </source>
</evidence>